<gene>
    <name evidence="2" type="ORF">Mp_7g18910</name>
</gene>
<dbReference type="EMBL" id="AP019872">
    <property type="protein sequence ID" value="BBN18025.1"/>
    <property type="molecule type" value="Genomic_DNA"/>
</dbReference>
<sequence>MHHPLSGACVPFDSQPPETKQNKRNASPNIASKRTSEDALFLHTATSHQIWTGSTICHCMNLISLRAAEGSCCRSYYYHPEIDSPAPPVVQ</sequence>
<evidence type="ECO:0000313" key="3">
    <source>
        <dbReference type="Proteomes" id="UP001162541"/>
    </source>
</evidence>
<organism evidence="2 3">
    <name type="scientific">Marchantia polymorpha subsp. ruderalis</name>
    <dbReference type="NCBI Taxonomy" id="1480154"/>
    <lineage>
        <taxon>Eukaryota</taxon>
        <taxon>Viridiplantae</taxon>
        <taxon>Streptophyta</taxon>
        <taxon>Embryophyta</taxon>
        <taxon>Marchantiophyta</taxon>
        <taxon>Marchantiopsida</taxon>
        <taxon>Marchantiidae</taxon>
        <taxon>Marchantiales</taxon>
        <taxon>Marchantiaceae</taxon>
        <taxon>Marchantia</taxon>
    </lineage>
</organism>
<feature type="compositionally biased region" description="Polar residues" evidence="1">
    <location>
        <begin position="16"/>
        <end position="33"/>
    </location>
</feature>
<feature type="region of interest" description="Disordered" evidence="1">
    <location>
        <begin position="1"/>
        <end position="33"/>
    </location>
</feature>
<name>A0AAF6C191_MARPO</name>
<proteinExistence type="predicted"/>
<evidence type="ECO:0000256" key="1">
    <source>
        <dbReference type="SAM" id="MobiDB-lite"/>
    </source>
</evidence>
<reference evidence="3" key="1">
    <citation type="journal article" date="2020" name="Curr. Biol.">
        <title>Chromatin organization in early land plants reveals an ancestral association between H3K27me3, transposons, and constitutive heterochromatin.</title>
        <authorList>
            <person name="Montgomery S.A."/>
            <person name="Tanizawa Y."/>
            <person name="Galik B."/>
            <person name="Wang N."/>
            <person name="Ito T."/>
            <person name="Mochizuki T."/>
            <person name="Akimcheva S."/>
            <person name="Bowman J.L."/>
            <person name="Cognat V."/>
            <person name="Marechal-Drouard L."/>
            <person name="Ekker H."/>
            <person name="Hong S.F."/>
            <person name="Kohchi T."/>
            <person name="Lin S.S."/>
            <person name="Liu L.D."/>
            <person name="Nakamura Y."/>
            <person name="Valeeva L.R."/>
            <person name="Shakirov E.V."/>
            <person name="Shippen D.E."/>
            <person name="Wei W.L."/>
            <person name="Yagura M."/>
            <person name="Yamaoka S."/>
            <person name="Yamato K.T."/>
            <person name="Liu C."/>
            <person name="Berger F."/>
        </authorList>
    </citation>
    <scope>NUCLEOTIDE SEQUENCE [LARGE SCALE GENOMIC DNA]</scope>
    <source>
        <strain evidence="3">Tak-1</strain>
    </source>
</reference>
<dbReference type="Proteomes" id="UP001162541">
    <property type="component" value="Chromosome 7"/>
</dbReference>
<dbReference type="AlphaFoldDB" id="A0AAF6C191"/>
<evidence type="ECO:0000313" key="2">
    <source>
        <dbReference type="EMBL" id="BBN18025.1"/>
    </source>
</evidence>
<protein>
    <submittedName>
        <fullName evidence="2">Uncharacterized protein</fullName>
    </submittedName>
</protein>
<accession>A0AAF6C191</accession>